<gene>
    <name evidence="2" type="ordered locus">HDEF_1512</name>
</gene>
<dbReference type="STRING" id="572265.HDEF_1512"/>
<evidence type="ECO:0000256" key="1">
    <source>
        <dbReference type="SAM" id="MobiDB-lite"/>
    </source>
</evidence>
<protein>
    <submittedName>
        <fullName evidence="2">Uncharacterized protein</fullName>
    </submittedName>
</protein>
<proteinExistence type="predicted"/>
<reference evidence="2 3" key="1">
    <citation type="journal article" date="2009" name="Proc. Natl. Acad. Sci. U.S.A.">
        <title>Hamiltonella defensa, genome evolution of protective bacterial endosymbiont from pathogenic ancestors.</title>
        <authorList>
            <person name="Degnan P.H."/>
            <person name="Yu Y."/>
            <person name="Sisneros N."/>
            <person name="Wing R.A."/>
            <person name="Moran N.A."/>
        </authorList>
    </citation>
    <scope>NUCLEOTIDE SEQUENCE [LARGE SCALE GENOMIC DNA]</scope>
    <source>
        <strain evidence="3">5AT</strain>
    </source>
</reference>
<evidence type="ECO:0000313" key="3">
    <source>
        <dbReference type="Proteomes" id="UP000002334"/>
    </source>
</evidence>
<dbReference type="GeneID" id="66261160"/>
<organism evidence="2 3">
    <name type="scientific">Hamiltonella defensa subsp. Acyrthosiphon pisum (strain 5AT)</name>
    <dbReference type="NCBI Taxonomy" id="572265"/>
    <lineage>
        <taxon>Bacteria</taxon>
        <taxon>Pseudomonadati</taxon>
        <taxon>Pseudomonadota</taxon>
        <taxon>Gammaproteobacteria</taxon>
        <taxon>Enterobacterales</taxon>
        <taxon>Enterobacteriaceae</taxon>
        <taxon>aphid secondary symbionts</taxon>
        <taxon>Candidatus Williamhamiltonella</taxon>
    </lineage>
</organism>
<dbReference type="EMBL" id="CP001277">
    <property type="protein sequence ID" value="ACQ68136.1"/>
    <property type="molecule type" value="Genomic_DNA"/>
</dbReference>
<dbReference type="Proteomes" id="UP000002334">
    <property type="component" value="Chromosome"/>
</dbReference>
<sequence>MNVTPNDGNKTNPSSTPPEELNPQEQQPCASGVEDCSDTLAEDAIKKNTRAVVLKKAKKSTQAHELGKEGAEAEFNKNIETGIKNINHSYSKAIEKLENLVTKLQNHQHVSMEEVEAIISEHESTLESESDSDSDISDEISEEMYNKINDIVESALKDPSILAAASEHKKLSQKYEKIMGALKLEISRPDIFSPENRGSLANLISMIGELKVLLRDMQSSEIAIMKKMGELSKKALDSEILGMKEQMTAEKTAAIYGLISTMTVSAVSAVASLKSLTKTHQAKTKYKEIESTHRPLAKANKQHANNSRNPKVKEIHEKEKNEHLDAINKAYNKKHEEIKKAKVYESISSAGFQMAGQVGEVIRTVTKQSLGEEAMVQQKLSEYEKNLAERGLQDAHDGLTNVNKGINGTADIASNTIGSQIQASKSA</sequence>
<evidence type="ECO:0000313" key="2">
    <source>
        <dbReference type="EMBL" id="ACQ68136.1"/>
    </source>
</evidence>
<feature type="region of interest" description="Disordered" evidence="1">
    <location>
        <begin position="1"/>
        <end position="35"/>
    </location>
</feature>
<dbReference type="RefSeq" id="WP_015873904.1">
    <property type="nucleotide sequence ID" value="NC_012751.1"/>
</dbReference>
<name>C4K6E3_HAMD5</name>
<feature type="compositionally biased region" description="Polar residues" evidence="1">
    <location>
        <begin position="1"/>
        <end position="14"/>
    </location>
</feature>
<dbReference type="HOGENOM" id="CLU_642167_0_0_6"/>
<dbReference type="AlphaFoldDB" id="C4K6E3"/>
<dbReference type="KEGG" id="hde:HDEF_1512"/>
<keyword evidence="3" id="KW-1185">Reference proteome</keyword>
<accession>C4K6E3</accession>
<feature type="compositionally biased region" description="Low complexity" evidence="1">
    <location>
        <begin position="17"/>
        <end position="28"/>
    </location>
</feature>